<reference evidence="2" key="1">
    <citation type="journal article" date="2020" name="Ecol. Evol.">
        <title>Genome structure and content of the rice root-knot nematode (Meloidogyne graminicola).</title>
        <authorList>
            <person name="Phan N.T."/>
            <person name="Danchin E.G.J."/>
            <person name="Klopp C."/>
            <person name="Perfus-Barbeoch L."/>
            <person name="Kozlowski D.K."/>
            <person name="Koutsovoulos G.D."/>
            <person name="Lopez-Roques C."/>
            <person name="Bouchez O."/>
            <person name="Zahm M."/>
            <person name="Besnard G."/>
            <person name="Bellafiore S."/>
        </authorList>
    </citation>
    <scope>NUCLEOTIDE SEQUENCE</scope>
    <source>
        <strain evidence="2">VN-18</strain>
    </source>
</reference>
<evidence type="ECO:0000313" key="2">
    <source>
        <dbReference type="EMBL" id="KAF7633941.1"/>
    </source>
</evidence>
<comment type="caution">
    <text evidence="2">The sequence shown here is derived from an EMBL/GenBank/DDBJ whole genome shotgun (WGS) entry which is preliminary data.</text>
</comment>
<dbReference type="AlphaFoldDB" id="A0A8S9ZKX4"/>
<dbReference type="EMBL" id="JABEBT010000067">
    <property type="protein sequence ID" value="KAF7633941.1"/>
    <property type="molecule type" value="Genomic_DNA"/>
</dbReference>
<organism evidence="2 3">
    <name type="scientific">Meloidogyne graminicola</name>
    <dbReference type="NCBI Taxonomy" id="189291"/>
    <lineage>
        <taxon>Eukaryota</taxon>
        <taxon>Metazoa</taxon>
        <taxon>Ecdysozoa</taxon>
        <taxon>Nematoda</taxon>
        <taxon>Chromadorea</taxon>
        <taxon>Rhabditida</taxon>
        <taxon>Tylenchina</taxon>
        <taxon>Tylenchomorpha</taxon>
        <taxon>Tylenchoidea</taxon>
        <taxon>Meloidogynidae</taxon>
        <taxon>Meloidogyninae</taxon>
        <taxon>Meloidogyne</taxon>
    </lineage>
</organism>
<dbReference type="Proteomes" id="UP000605970">
    <property type="component" value="Unassembled WGS sequence"/>
</dbReference>
<evidence type="ECO:0000313" key="3">
    <source>
        <dbReference type="Proteomes" id="UP000605970"/>
    </source>
</evidence>
<name>A0A8S9ZKX4_9BILA</name>
<proteinExistence type="predicted"/>
<protein>
    <submittedName>
        <fullName evidence="2">TDP43_N domain-containing protein</fullName>
    </submittedName>
</protein>
<feature type="domain" description="TAR DNA-binding protein 43 N-terminal" evidence="1">
    <location>
        <begin position="93"/>
        <end position="167"/>
    </location>
</feature>
<evidence type="ECO:0000259" key="1">
    <source>
        <dbReference type="Pfam" id="PF18694"/>
    </source>
</evidence>
<dbReference type="InterPro" id="IPR041105">
    <property type="entry name" value="TDP-43_N"/>
</dbReference>
<sequence length="441" mass="51192">MKRLMSKNVPYLITGSSWWKKPLYYNPVVHPLNKGPDFSFWMVVSQQLLQQWSWKGGKNMLNIIIFKRVFCHLKWAMSSSGSSSQAGVEEKIILVLNPLNNETEEVVLSDDNTLDFSTLDHAFPGAYGLKFTHPISHRQQYVKFNKDKEVFLAPNSGWKGKTFNLVFYSNILNNSISDRHERREYLYKQIEKTPFSDEPDHLPSIEYMKTFLFHIKEENFNSWVTCVDPHFFATYLHHTHRKYKRGNSITVYSYDGTTVYDTVVCFIDEELDLILLNSSTKIMDVFPICEDYTRKGSRLKMIGKSSEDNTPCCVYGYLYKEEIIREPEEYGPFMVGKMDNISVEYGTAVFDMHGLYGVYIAMPETFGCYREQNHANSKHFEGLILPVKELEIYMTKYLYKKGRNQSFLLIRLKLCSPQSISATVTPNSDIALIPNTFASLK</sequence>
<dbReference type="Pfam" id="PF18694">
    <property type="entry name" value="TDP-43_N"/>
    <property type="match status" value="1"/>
</dbReference>
<gene>
    <name evidence="2" type="ORF">Mgra_00006679</name>
</gene>
<keyword evidence="3" id="KW-1185">Reference proteome</keyword>
<accession>A0A8S9ZKX4</accession>